<dbReference type="InterPro" id="IPR040594">
    <property type="entry name" value="UNK_Znf_1"/>
</dbReference>
<gene>
    <name evidence="2" type="ORF">LAZ67_9000544</name>
</gene>
<evidence type="ECO:0000313" key="2">
    <source>
        <dbReference type="EMBL" id="UYV71817.1"/>
    </source>
</evidence>
<name>A0ABY6KSJ0_9ARAC</name>
<proteinExistence type="predicted"/>
<dbReference type="Proteomes" id="UP001235939">
    <property type="component" value="Chromosome 09"/>
</dbReference>
<protein>
    <submittedName>
        <fullName evidence="2">UNKL</fullName>
    </submittedName>
</protein>
<dbReference type="Pfam" id="PF18384">
    <property type="entry name" value="zf_CCCH_5"/>
    <property type="match status" value="1"/>
</dbReference>
<evidence type="ECO:0000313" key="3">
    <source>
        <dbReference type="Proteomes" id="UP001235939"/>
    </source>
</evidence>
<organism evidence="2 3">
    <name type="scientific">Cordylochernes scorpioides</name>
    <dbReference type="NCBI Taxonomy" id="51811"/>
    <lineage>
        <taxon>Eukaryota</taxon>
        <taxon>Metazoa</taxon>
        <taxon>Ecdysozoa</taxon>
        <taxon>Arthropoda</taxon>
        <taxon>Chelicerata</taxon>
        <taxon>Arachnida</taxon>
        <taxon>Pseudoscorpiones</taxon>
        <taxon>Cheliferoidea</taxon>
        <taxon>Chernetidae</taxon>
        <taxon>Cordylochernes</taxon>
    </lineage>
</organism>
<accession>A0ABY6KSJ0</accession>
<keyword evidence="3" id="KW-1185">Reference proteome</keyword>
<evidence type="ECO:0000259" key="1">
    <source>
        <dbReference type="Pfam" id="PF18384"/>
    </source>
</evidence>
<feature type="domain" description="Unkempt zinc finger" evidence="1">
    <location>
        <begin position="22"/>
        <end position="61"/>
    </location>
</feature>
<reference evidence="2 3" key="1">
    <citation type="submission" date="2022-01" db="EMBL/GenBank/DDBJ databases">
        <title>A chromosomal length assembly of Cordylochernes scorpioides.</title>
        <authorList>
            <person name="Zeh D."/>
            <person name="Zeh J."/>
        </authorList>
    </citation>
    <scope>NUCLEOTIDE SEQUENCE [LARGE SCALE GENOMIC DNA]</scope>
    <source>
        <strain evidence="2">IN4F17</strain>
        <tissue evidence="2">Whole Body</tissue>
    </source>
</reference>
<sequence>MPSGSNEKTNSLSQQTEKPHHYKYLKEFRVEQCTQFLQHKCSQHKPFTCFNWHFMNQRRRRPIRRRDGTFNYNPDVYCTSYDETSGICQNGDE</sequence>
<dbReference type="EMBL" id="CP092871">
    <property type="protein sequence ID" value="UYV71817.1"/>
    <property type="molecule type" value="Genomic_DNA"/>
</dbReference>